<organism evidence="1 2">
    <name type="scientific">Panagrolaimus sp. ES5</name>
    <dbReference type="NCBI Taxonomy" id="591445"/>
    <lineage>
        <taxon>Eukaryota</taxon>
        <taxon>Metazoa</taxon>
        <taxon>Ecdysozoa</taxon>
        <taxon>Nematoda</taxon>
        <taxon>Chromadorea</taxon>
        <taxon>Rhabditida</taxon>
        <taxon>Tylenchina</taxon>
        <taxon>Panagrolaimomorpha</taxon>
        <taxon>Panagrolaimoidea</taxon>
        <taxon>Panagrolaimidae</taxon>
        <taxon>Panagrolaimus</taxon>
    </lineage>
</organism>
<dbReference type="WBParaSite" id="ES5_v2.g21228.t1">
    <property type="protein sequence ID" value="ES5_v2.g21228.t1"/>
    <property type="gene ID" value="ES5_v2.g21228"/>
</dbReference>
<protein>
    <submittedName>
        <fullName evidence="2">Uncharacterized protein</fullName>
    </submittedName>
</protein>
<evidence type="ECO:0000313" key="1">
    <source>
        <dbReference type="Proteomes" id="UP000887579"/>
    </source>
</evidence>
<evidence type="ECO:0000313" key="2">
    <source>
        <dbReference type="WBParaSite" id="ES5_v2.g21228.t1"/>
    </source>
</evidence>
<accession>A0AC34FV52</accession>
<reference evidence="2" key="1">
    <citation type="submission" date="2022-11" db="UniProtKB">
        <authorList>
            <consortium name="WormBaseParasite"/>
        </authorList>
    </citation>
    <scope>IDENTIFICATION</scope>
</reference>
<proteinExistence type="predicted"/>
<dbReference type="Proteomes" id="UP000887579">
    <property type="component" value="Unplaced"/>
</dbReference>
<sequence>MTKFLIKILVKINCLLGDEVATGADKPVEVLKEETVGADVVGNHLENVNTVSPPPPSIAVLAEAIAALEIDELSKFEQDQFERYNRGIDLMNRAFVTKRAIAKAREYAQ</sequence>
<name>A0AC34FV52_9BILA</name>